<evidence type="ECO:0000256" key="4">
    <source>
        <dbReference type="ARBA" id="ARBA00004328"/>
    </source>
</evidence>
<keyword evidence="14" id="KW-1038">Host endoplasmic reticulum</keyword>
<evidence type="ECO:0000256" key="3">
    <source>
        <dbReference type="ARBA" id="ARBA00004136"/>
    </source>
</evidence>
<dbReference type="PROSITE" id="PS50525">
    <property type="entry name" value="RDRP_SSRNA_NEG_SEG"/>
    <property type="match status" value="1"/>
</dbReference>
<evidence type="ECO:0000259" key="21">
    <source>
        <dbReference type="PROSITE" id="PS50525"/>
    </source>
</evidence>
<keyword evidence="9" id="KW-0479">Metal-binding</keyword>
<comment type="subcellular location">
    <subcellularLocation>
        <location evidence="3">Host Golgi apparatus</location>
    </subcellularLocation>
    <subcellularLocation>
        <location evidence="5">Host endoplasmic reticulum-Golgi intermediate compartment</location>
    </subcellularLocation>
    <subcellularLocation>
        <location evidence="4">Virion</location>
    </subcellularLocation>
</comment>
<protein>
    <recommendedName>
        <fullName evidence="7">RNA-directed RNA polymerase L</fullName>
        <ecNumber evidence="6">2.7.7.48</ecNumber>
    </recommendedName>
    <alternativeName>
        <fullName evidence="16">Large structural protein</fullName>
    </alternativeName>
    <alternativeName>
        <fullName evidence="18">Replicase</fullName>
    </alternativeName>
    <alternativeName>
        <fullName evidence="17">Transcriptase</fullName>
    </alternativeName>
</protein>
<keyword evidence="12" id="KW-0460">Magnesium</keyword>
<keyword evidence="11" id="KW-1040">Host Golgi apparatus</keyword>
<keyword evidence="22" id="KW-0696">RNA-directed RNA polymerase</keyword>
<evidence type="ECO:0000256" key="2">
    <source>
        <dbReference type="ARBA" id="ARBA00001946"/>
    </source>
</evidence>
<evidence type="ECO:0000256" key="20">
    <source>
        <dbReference type="ARBA" id="ARBA00046037"/>
    </source>
</evidence>
<evidence type="ECO:0000256" key="5">
    <source>
        <dbReference type="ARBA" id="ARBA00004452"/>
    </source>
</evidence>
<comment type="function">
    <text evidence="20">RNA-dependent RNA polymerase, which is responsible for the replication and transcription of the viral RNA genome using antigenomic RNA as an intermediate. During transcription, synthesizes subgenomic RNAs and assures their capping by a cap-snatching mechanism, which involves the endonuclease activity cleaving the host capped pre-mRNAs. These short capped RNAs are then used as primers for viral transcription. The 3'-end of subgenomic mRNAs molecules are not polyadenylated. During replication, the polymerase binds the 5' and 3' vRNA extremities at distinct sites. In turn, significant conformational changes occur in the polymerase and in vRNA to initiate active RNA synthesis. As a consequence of the use of the same enzyme for both transcription and replication, these mechanisms need to be well coordinated.</text>
</comment>
<evidence type="ECO:0000256" key="9">
    <source>
        <dbReference type="ARBA" id="ARBA00022723"/>
    </source>
</evidence>
<proteinExistence type="inferred from homology"/>
<keyword evidence="15" id="KW-0464">Manganese</keyword>
<evidence type="ECO:0000256" key="11">
    <source>
        <dbReference type="ARBA" id="ARBA00022812"/>
    </source>
</evidence>
<dbReference type="KEGG" id="vg:80549671"/>
<dbReference type="InterPro" id="IPR022531">
    <property type="entry name" value="L_PA-C-like"/>
</dbReference>
<evidence type="ECO:0000256" key="16">
    <source>
        <dbReference type="ARBA" id="ARBA00030285"/>
    </source>
</evidence>
<evidence type="ECO:0000313" key="22">
    <source>
        <dbReference type="EMBL" id="AIU95033.1"/>
    </source>
</evidence>
<evidence type="ECO:0000256" key="18">
    <source>
        <dbReference type="ARBA" id="ARBA00031012"/>
    </source>
</evidence>
<keyword evidence="8" id="KW-0808">Transferase</keyword>
<comment type="similarity">
    <text evidence="19">Belongs to the Bunyavirales RNA polymerase family.</text>
</comment>
<dbReference type="GO" id="GO:0006351">
    <property type="term" value="P:DNA-templated transcription"/>
    <property type="evidence" value="ECO:0007669"/>
    <property type="project" value="InterPro"/>
</dbReference>
<organism evidence="22 23">
    <name type="scientific">Kismaayo virus</name>
    <dbReference type="NCBI Taxonomy" id="2847813"/>
    <lineage>
        <taxon>Viruses</taxon>
        <taxon>Riboviria</taxon>
        <taxon>Orthornavirae</taxon>
        <taxon>Negarnaviricota</taxon>
        <taxon>Polyploviricotina</taxon>
        <taxon>Bunyaviricetes</taxon>
        <taxon>Hareavirales</taxon>
        <taxon>Phenuiviridae</taxon>
        <taxon>Bandavirus</taxon>
        <taxon>Bandavirus kismaayoense</taxon>
    </lineage>
</organism>
<sequence>METKIRNEVIPYPARQDITAEGILYHPQLDDVLLPEFSISESDDGITLEIDEIPDSVSQVGSSLVVGSRKIEVGQISTFIHDFTFAALSEQTDQTLARHFPVINDGEDHLTPDMIIESSNTERRVLEFATHRGAGHRGVLNYYNQKVEKYKRPLQNRKDRTGWDITLSCIAVGFNHLVSDLRLSQQTVDELVYRFRFACAVMGQIQVSYPILVPQTSDEVSAAERKGKESIELITQSFVHGRGRAPTVDCFPLGSFKYLEKFLEGEEDIEYLKRIFGSTFADALKEMSQQHIPQGMRREGALRKNFSEAIHKLEDLQETQHEAYKQQENPPPEDVRKSTIKFPPWITKEGKRNIDVTPNSEDLDGLSDDTVTARVWKSIFEDSFFSGSEGWQENVDRELAIAKNELQVEDSENLKQEFHRVKATLPTQDWINLAARGIEGKSLRQEDLVRKADAKSHQVLSPLTDTTSIEQCLEDNNWFHRYKTSSETNLYQNLDQLITSSLEISCENEGLSSAILETFKNYRNVNVVHWSCMIAQIATELAIASKQSCKKHQFILKKLPNFPVYLLIKTSRSGSHIFYSLATRASDVVSELNGDVFKDFERSGRWFLTEFNSVKLCKLENLIKLPMLIVGLLAYFQESEDKIVTKYSRPTLFTRKATTLSILVCLEDKATTEELITIQRYIQMEGFVSEPLLPKPQKMIEKLGVALRTKLQVFLYNRCLKSIRVISGSPFKRVSRDKEVSWRGCFAGALGMSCSPEQMVNSWYLGYLKNKDEDTEINMLSAMYEKIVKVEEKRPLSDANLLGGDPLNPEMHEFSGSFIKFMAKALDEEVSTTKGRNWKYEVTTQFYRTIGSISLDQLATLKASSKFDESWEEFEDARMKEYHRVKVIERISELVQEGHTYYTDTLGRCFRVVLTDGCMRVCLFKKAQHGGLREIYVLRLEERMIQFCIETLARKVNEAVGHETISVPSRKEEILDTHPVRAAKACGEGTLITVCSSNDARTWNQGHYTTKFAFLMCELLPKELHGIIWASCAIFRKKKMMLNLDFLNSIAKGRAQKEGFKKKLHDGFSGNADIPWIGKGKTYLVTETGMMQGILHLTSSLFHAAFQCAMRKLIKAKMKNLVNCKILIDVIEGSDDSAIIISGAVKSDDEERRFRLCAAACLIWVKKLCVYAGIYMSPKSTIGCLDVCEYNSEFRFARLMCRPTFKWVTASLNIPEVEKISDRQEAFSNLLTSVLEGGGTSSLCSILQLCQAWCHYLLLGMWSSCVFGPLVPHLLKGKNPDVGFFLLDCPVSAGILGFRHNLWRYARKTHLSQIYARTLDNKTLESFTLTSGGSLSKSHLIRWGDRKKLANIKTRTGMEADWRAETNEDPSVLYRPAMTNQEVKLLLSLKLDSPGVAESLSKGNVLGRVLASSVYILQRRCITVRRTRRKYTLAELMIEQGEDGRTLTIAEESALFGDIISLEKNEDLSQKYTHAHGVLIGRSREMRRAKVEVLSPEESYRAPPVKIMGDVFFGTTKSHMGQNMLARELGFLKESFPWIDPDPHTCLLQSPFENQADLKTFFEKLEQKTRKVRMIGAAVFTRMGQTTLENLIRFNFQKNFELVKTDIAEYESTNEDEKFCKHVVTMILSGPFTNERKETMLIDFLKSSDLMAPRKLLKKSRTNVLRVVRAWLEGHSRIEELVERSMDGICGAFTIRQKTSKDKRGVIQYRGVGVWTGRIDGTDCRIHIENGGPGEQLLKKVIISSDRNLSDFLSGLERLCKELKVINPRKAHEVSMSQSQILGSLVDFRLESKFSKAGAPLFLIPAQEGFLREMMDKSSVSLLVRGDVLNIRADLGDGRLITMLSYKASGQDADTEQGQTFFKRRTVLKNTLPWAEREPYLSWISLNPIPDILVSRLREEMEGKRRSEGLDGTLLKDIYQRCCKSSLRRKGLTVGQYSGLRLKMEDQQDNVDIDLLQLLDEDVDFEDAMAGASLDDMENSVEDMEVLFGEEDLEIFDFTEIMSRSDPLAYHGFCDRIIEDFIRKLGHETIRKAIQKRQVLQTDYSLVKCLFESIGENPEELSIVVDADNEYASSSLLSEDIWG</sequence>
<dbReference type="GO" id="GO:0044177">
    <property type="term" value="C:host cell Golgi apparatus"/>
    <property type="evidence" value="ECO:0007669"/>
    <property type="project" value="UniProtKB-SubCell"/>
</dbReference>
<keyword evidence="23" id="KW-1185">Reference proteome</keyword>
<comment type="cofactor">
    <cofactor evidence="2">
        <name>Mg(2+)</name>
        <dbReference type="ChEBI" id="CHEBI:18420"/>
    </cofactor>
</comment>
<dbReference type="GO" id="GO:0044423">
    <property type="term" value="C:virion component"/>
    <property type="evidence" value="ECO:0007669"/>
    <property type="project" value="UniProtKB-KW"/>
</dbReference>
<reference evidence="22 23" key="1">
    <citation type="journal article" date="2014" name="J. Virol.">
        <title>Comprehensive Molecular Detection of Tick-Borne Phleboviruses Leads to the Retrospective Identification of Taxonomically Unassigned Bunyaviruses and the Discovery of a Novel Member of the Genus Phlebovirus.</title>
        <authorList>
            <person name="Matsuno K."/>
            <person name="Weisend C."/>
            <person name="Kajihara M."/>
            <person name="Matysiak C."/>
            <person name="Williamson B.N."/>
            <person name="Simuunza M."/>
            <person name="Mweene A.S."/>
            <person name="Takada A."/>
            <person name="Tesh R.B."/>
            <person name="Ebihara H."/>
        </authorList>
    </citation>
    <scope>NUCLEOTIDE SEQUENCE [LARGE SCALE GENOMIC DNA]</scope>
    <source>
        <strain evidence="22">LEIV3641A</strain>
    </source>
</reference>
<evidence type="ECO:0000256" key="15">
    <source>
        <dbReference type="ARBA" id="ARBA00023211"/>
    </source>
</evidence>
<dbReference type="Proteomes" id="UP000098894">
    <property type="component" value="Genome"/>
</dbReference>
<accession>A0A097SRV3</accession>
<evidence type="ECO:0000256" key="13">
    <source>
        <dbReference type="ARBA" id="ARBA00022844"/>
    </source>
</evidence>
<evidence type="ECO:0000256" key="8">
    <source>
        <dbReference type="ARBA" id="ARBA00022679"/>
    </source>
</evidence>
<dbReference type="Pfam" id="PF04196">
    <property type="entry name" value="Bunya_RdRp"/>
    <property type="match status" value="1"/>
</dbReference>
<dbReference type="GO" id="GO:0016787">
    <property type="term" value="F:hydrolase activity"/>
    <property type="evidence" value="ECO:0007669"/>
    <property type="project" value="UniProtKB-KW"/>
</dbReference>
<dbReference type="GO" id="GO:0044172">
    <property type="term" value="C:host cell endoplasmic reticulum-Golgi intermediate compartment"/>
    <property type="evidence" value="ECO:0007669"/>
    <property type="project" value="UniProtKB-SubCell"/>
</dbReference>
<name>A0A097SRV3_9VIRU</name>
<comment type="cofactor">
    <cofactor evidence="1">
        <name>Mn(2+)</name>
        <dbReference type="ChEBI" id="CHEBI:29035"/>
    </cofactor>
</comment>
<dbReference type="RefSeq" id="YP_010839724.1">
    <property type="nucleotide sequence ID" value="NC_078070.1"/>
</dbReference>
<evidence type="ECO:0000256" key="17">
    <source>
        <dbReference type="ARBA" id="ARBA00030436"/>
    </source>
</evidence>
<dbReference type="InterPro" id="IPR007099">
    <property type="entry name" value="RNA-dir_pol_NSvirus"/>
</dbReference>
<dbReference type="EMBL" id="KM114252">
    <property type="protein sequence ID" value="AIU95033.1"/>
    <property type="molecule type" value="Genomic_RNA"/>
</dbReference>
<dbReference type="GO" id="GO:0003968">
    <property type="term" value="F:RNA-directed RNA polymerase activity"/>
    <property type="evidence" value="ECO:0007669"/>
    <property type="project" value="UniProtKB-KW"/>
</dbReference>
<dbReference type="Pfam" id="PF15518">
    <property type="entry name" value="L_protein_N"/>
    <property type="match status" value="1"/>
</dbReference>
<dbReference type="GeneID" id="80549671"/>
<feature type="domain" description="RdRp catalytic" evidence="21">
    <location>
        <begin position="982"/>
        <end position="1182"/>
    </location>
</feature>
<keyword evidence="13" id="KW-0946">Virion</keyword>
<evidence type="ECO:0000256" key="6">
    <source>
        <dbReference type="ARBA" id="ARBA00012494"/>
    </source>
</evidence>
<evidence type="ECO:0000256" key="7">
    <source>
        <dbReference type="ARBA" id="ARBA00018602"/>
    </source>
</evidence>
<evidence type="ECO:0000256" key="19">
    <source>
        <dbReference type="ARBA" id="ARBA00034123"/>
    </source>
</evidence>
<dbReference type="InterPro" id="IPR007322">
    <property type="entry name" value="RNA_pol_bunyavir"/>
</dbReference>
<evidence type="ECO:0000256" key="14">
    <source>
        <dbReference type="ARBA" id="ARBA00023184"/>
    </source>
</evidence>
<dbReference type="GO" id="GO:0039694">
    <property type="term" value="P:viral RNA genome replication"/>
    <property type="evidence" value="ECO:0007669"/>
    <property type="project" value="InterPro"/>
</dbReference>
<evidence type="ECO:0000256" key="12">
    <source>
        <dbReference type="ARBA" id="ARBA00022842"/>
    </source>
</evidence>
<dbReference type="EC" id="2.7.7.48" evidence="6"/>
<dbReference type="GO" id="GO:0046872">
    <property type="term" value="F:metal ion binding"/>
    <property type="evidence" value="ECO:0007669"/>
    <property type="project" value="UniProtKB-KW"/>
</dbReference>
<dbReference type="Pfam" id="PF12603">
    <property type="entry name" value="L_PA-C-like"/>
    <property type="match status" value="1"/>
</dbReference>
<keyword evidence="22" id="KW-0548">Nucleotidyltransferase</keyword>
<evidence type="ECO:0000313" key="23">
    <source>
        <dbReference type="Proteomes" id="UP000098894"/>
    </source>
</evidence>
<keyword evidence="10" id="KW-0378">Hydrolase</keyword>
<dbReference type="InterPro" id="IPR029124">
    <property type="entry name" value="L_protein_N"/>
</dbReference>
<evidence type="ECO:0000256" key="1">
    <source>
        <dbReference type="ARBA" id="ARBA00001936"/>
    </source>
</evidence>
<evidence type="ECO:0000256" key="10">
    <source>
        <dbReference type="ARBA" id="ARBA00022801"/>
    </source>
</evidence>